<dbReference type="GO" id="GO:0004721">
    <property type="term" value="F:phosphoprotein phosphatase activity"/>
    <property type="evidence" value="ECO:0007669"/>
    <property type="project" value="InterPro"/>
</dbReference>
<feature type="compositionally biased region" description="Low complexity" evidence="1">
    <location>
        <begin position="209"/>
        <end position="227"/>
    </location>
</feature>
<dbReference type="AlphaFoldDB" id="A0A4R4V2V0"/>
<feature type="compositionally biased region" description="Basic and acidic residues" evidence="1">
    <location>
        <begin position="106"/>
        <end position="117"/>
    </location>
</feature>
<dbReference type="SUPFAM" id="SSF52799">
    <property type="entry name" value="(Phosphotyrosine protein) phosphatases II"/>
    <property type="match status" value="1"/>
</dbReference>
<reference evidence="2 3" key="1">
    <citation type="submission" date="2019-03" db="EMBL/GenBank/DDBJ databases">
        <title>Draft genome sequences of novel Actinobacteria.</title>
        <authorList>
            <person name="Sahin N."/>
            <person name="Ay H."/>
            <person name="Saygin H."/>
        </authorList>
    </citation>
    <scope>NUCLEOTIDE SEQUENCE [LARGE SCALE GENOMIC DNA]</scope>
    <source>
        <strain evidence="2 3">KC310</strain>
    </source>
</reference>
<dbReference type="InterPro" id="IPR026893">
    <property type="entry name" value="Tyr/Ser_Pase_IphP-type"/>
</dbReference>
<evidence type="ECO:0000313" key="3">
    <source>
        <dbReference type="Proteomes" id="UP000295258"/>
    </source>
</evidence>
<feature type="compositionally biased region" description="Basic residues" evidence="1">
    <location>
        <begin position="197"/>
        <end position="208"/>
    </location>
</feature>
<dbReference type="Proteomes" id="UP000295258">
    <property type="component" value="Unassembled WGS sequence"/>
</dbReference>
<feature type="region of interest" description="Disordered" evidence="1">
    <location>
        <begin position="187"/>
        <end position="238"/>
    </location>
</feature>
<feature type="compositionally biased region" description="Basic and acidic residues" evidence="1">
    <location>
        <begin position="147"/>
        <end position="159"/>
    </location>
</feature>
<feature type="compositionally biased region" description="Low complexity" evidence="1">
    <location>
        <begin position="132"/>
        <end position="143"/>
    </location>
</feature>
<protein>
    <submittedName>
        <fullName evidence="2">Uncharacterized protein</fullName>
    </submittedName>
</protein>
<feature type="compositionally biased region" description="Basic residues" evidence="1">
    <location>
        <begin position="228"/>
        <end position="238"/>
    </location>
</feature>
<dbReference type="InterPro" id="IPR029021">
    <property type="entry name" value="Prot-tyrosine_phosphatase-like"/>
</dbReference>
<dbReference type="Gene3D" id="3.90.190.10">
    <property type="entry name" value="Protein tyrosine phosphatase superfamily"/>
    <property type="match status" value="1"/>
</dbReference>
<feature type="region of interest" description="Disordered" evidence="1">
    <location>
        <begin position="106"/>
        <end position="160"/>
    </location>
</feature>
<feature type="region of interest" description="Disordered" evidence="1">
    <location>
        <begin position="1"/>
        <end position="30"/>
    </location>
</feature>
<organism evidence="2 3">
    <name type="scientific">Nonomuraea deserti</name>
    <dbReference type="NCBI Taxonomy" id="1848322"/>
    <lineage>
        <taxon>Bacteria</taxon>
        <taxon>Bacillati</taxon>
        <taxon>Actinomycetota</taxon>
        <taxon>Actinomycetes</taxon>
        <taxon>Streptosporangiales</taxon>
        <taxon>Streptosporangiaceae</taxon>
        <taxon>Nonomuraea</taxon>
    </lineage>
</organism>
<keyword evidence="3" id="KW-1185">Reference proteome</keyword>
<dbReference type="Pfam" id="PF13350">
    <property type="entry name" value="Y_phosphatase3"/>
    <property type="match status" value="1"/>
</dbReference>
<name>A0A4R4V2V0_9ACTN</name>
<gene>
    <name evidence="2" type="ORF">E1292_33155</name>
</gene>
<proteinExistence type="predicted"/>
<evidence type="ECO:0000313" key="2">
    <source>
        <dbReference type="EMBL" id="TDC99041.1"/>
    </source>
</evidence>
<evidence type="ECO:0000256" key="1">
    <source>
        <dbReference type="SAM" id="MobiDB-lite"/>
    </source>
</evidence>
<accession>A0A4R4V2V0</accession>
<dbReference type="EMBL" id="SMKO01000123">
    <property type="protein sequence ID" value="TDC99041.1"/>
    <property type="molecule type" value="Genomic_DNA"/>
</dbReference>
<comment type="caution">
    <text evidence="2">The sequence shown here is derived from an EMBL/GenBank/DDBJ whole genome shotgun (WGS) entry which is preliminary data.</text>
</comment>
<sequence>MDQQPQGPAMTTPPEPARPPADSRTLAWPGCRNVRDLGGLPVSGGGRVRRGALIRADRLRPETVPALAEIGVALVADLRLAAECAAEPSPLPAAPAALHAVAPALRRGDGGHDDRHAHPPARPVRGSGGVPAGRRPAPGGRAPPARPPDERTRLAEARSEPPAWLRCPLQWALSLAGPVAWMGCSPDGTPGVAGRGPVRRRPGRRCASRRCPPATAAPRRPGSGAAPRSRRGRLAAPR</sequence>